<protein>
    <submittedName>
        <fullName evidence="2">Uncharacterized protein</fullName>
    </submittedName>
</protein>
<dbReference type="RefSeq" id="WP_012923536.1">
    <property type="nucleotide sequence ID" value="NC_013729.1"/>
</dbReference>
<dbReference type="HOGENOM" id="CLU_2287809_0_0_11"/>
<dbReference type="Proteomes" id="UP000007967">
    <property type="component" value="Chromosome"/>
</dbReference>
<keyword evidence="3" id="KW-1185">Reference proteome</keyword>
<gene>
    <name evidence="2" type="ordered locus">Kfla_5979</name>
</gene>
<sequence>MKRNLYRAAAATAVLAAGTVVSVQPASAANDSWNAPRLNPERSTFCRTYSWWFEGFQMTGTSNNGTYGTWAISDIRDDPHQTAFDAAFYANGRITWVTWYC</sequence>
<proteinExistence type="predicted"/>
<dbReference type="AlphaFoldDB" id="D2PST0"/>
<organism evidence="2 3">
    <name type="scientific">Kribbella flavida (strain DSM 17836 / JCM 10339 / NBRC 14399)</name>
    <dbReference type="NCBI Taxonomy" id="479435"/>
    <lineage>
        <taxon>Bacteria</taxon>
        <taxon>Bacillati</taxon>
        <taxon>Actinomycetota</taxon>
        <taxon>Actinomycetes</taxon>
        <taxon>Propionibacteriales</taxon>
        <taxon>Kribbellaceae</taxon>
        <taxon>Kribbella</taxon>
    </lineage>
</organism>
<reference evidence="3" key="1">
    <citation type="submission" date="2009-09" db="EMBL/GenBank/DDBJ databases">
        <title>The complete genome of Kribbella flavida DSM 17836.</title>
        <authorList>
            <consortium name="US DOE Joint Genome Institute (JGI-PGF)"/>
            <person name="Lucas S."/>
            <person name="Copeland A."/>
            <person name="Lapidus A."/>
            <person name="Glavina del Rio T."/>
            <person name="Dalin E."/>
            <person name="Tice H."/>
            <person name="Bruce D."/>
            <person name="Goodwin L."/>
            <person name="Pitluck S."/>
            <person name="Kyrpides N."/>
            <person name="Mavromatis K."/>
            <person name="Ivanova N."/>
            <person name="Saunders E."/>
            <person name="Brettin T."/>
            <person name="Detter J.C."/>
            <person name="Han C."/>
            <person name="Larimer F."/>
            <person name="Land M."/>
            <person name="Hauser L."/>
            <person name="Markowitz V."/>
            <person name="Cheng J.-F."/>
            <person name="Hugenholtz P."/>
            <person name="Woyke T."/>
            <person name="Wu D."/>
            <person name="Pukall R."/>
            <person name="Klenk H.-P."/>
            <person name="Eisen J.A."/>
        </authorList>
    </citation>
    <scope>NUCLEOTIDE SEQUENCE [LARGE SCALE GENOMIC DNA]</scope>
    <source>
        <strain evidence="3">DSM 17836 / JCM 10339 / NBRC 14399</strain>
    </source>
</reference>
<dbReference type="KEGG" id="kfl:Kfla_5979"/>
<accession>D2PST0</accession>
<evidence type="ECO:0000313" key="3">
    <source>
        <dbReference type="Proteomes" id="UP000007967"/>
    </source>
</evidence>
<keyword evidence="1" id="KW-0732">Signal</keyword>
<feature type="chain" id="PRO_5003033281" evidence="1">
    <location>
        <begin position="29"/>
        <end position="101"/>
    </location>
</feature>
<name>D2PST0_KRIFD</name>
<dbReference type="STRING" id="479435.Kfla_5979"/>
<dbReference type="EMBL" id="CP001736">
    <property type="protein sequence ID" value="ADB34982.1"/>
    <property type="molecule type" value="Genomic_DNA"/>
</dbReference>
<evidence type="ECO:0000313" key="2">
    <source>
        <dbReference type="EMBL" id="ADB34982.1"/>
    </source>
</evidence>
<feature type="signal peptide" evidence="1">
    <location>
        <begin position="1"/>
        <end position="28"/>
    </location>
</feature>
<evidence type="ECO:0000256" key="1">
    <source>
        <dbReference type="SAM" id="SignalP"/>
    </source>
</evidence>
<reference evidence="2 3" key="2">
    <citation type="journal article" date="2010" name="Stand. Genomic Sci.">
        <title>Complete genome sequence of Kribbella flavida type strain (IFO 14399).</title>
        <authorList>
            <person name="Pukall R."/>
            <person name="Lapidus A."/>
            <person name="Glavina Del Rio T."/>
            <person name="Copeland A."/>
            <person name="Tice H."/>
            <person name="Cheng J.-F."/>
            <person name="Lucas S."/>
            <person name="Chen F."/>
            <person name="Nolan M."/>
            <person name="LaButti K."/>
            <person name="Pati A."/>
            <person name="Ivanova N."/>
            <person name="Mavrommatis K."/>
            <person name="Mikhailova N."/>
            <person name="Pitluck S."/>
            <person name="Bruce D."/>
            <person name="Goodwin L."/>
            <person name="Land M."/>
            <person name="Hauser L."/>
            <person name="Chang Y.-J."/>
            <person name="Jeffries C.D."/>
            <person name="Chen A."/>
            <person name="Palaniappan K."/>
            <person name="Chain P."/>
            <person name="Rohde M."/>
            <person name="Goeker M."/>
            <person name="Bristow J."/>
            <person name="Eisen J.A."/>
            <person name="Markowitz V."/>
            <person name="Hugenholtz P."/>
            <person name="Kyrpides N.C."/>
            <person name="Klenk H.-P."/>
            <person name="Brettin T."/>
        </authorList>
    </citation>
    <scope>NUCLEOTIDE SEQUENCE [LARGE SCALE GENOMIC DNA]</scope>
    <source>
        <strain evidence="3">DSM 17836 / JCM 10339 / NBRC 14399</strain>
    </source>
</reference>